<keyword evidence="3" id="KW-0812">Transmembrane</keyword>
<feature type="region of interest" description="Disordered" evidence="7">
    <location>
        <begin position="1"/>
        <end position="20"/>
    </location>
</feature>
<comment type="subcellular location">
    <subcellularLocation>
        <location evidence="1">Membrane</location>
        <topology evidence="1">Single-pass membrane protein</topology>
    </subcellularLocation>
</comment>
<dbReference type="Proteomes" id="UP000694405">
    <property type="component" value="Chromosome 5"/>
</dbReference>
<evidence type="ECO:0000256" key="3">
    <source>
        <dbReference type="ARBA" id="ARBA00022692"/>
    </source>
</evidence>
<protein>
    <submittedName>
        <fullName evidence="8">Uncharacterized protein</fullName>
    </submittedName>
</protein>
<accession>A0A8V5GW37</accession>
<dbReference type="AlphaFoldDB" id="A0A8V5GW37"/>
<keyword evidence="4" id="KW-0378">Hydrolase</keyword>
<keyword evidence="9" id="KW-1185">Reference proteome</keyword>
<evidence type="ECO:0000313" key="8">
    <source>
        <dbReference type="Ensembl" id="ENSMUNP00000031957.1"/>
    </source>
</evidence>
<evidence type="ECO:0000256" key="7">
    <source>
        <dbReference type="SAM" id="MobiDB-lite"/>
    </source>
</evidence>
<evidence type="ECO:0000313" key="9">
    <source>
        <dbReference type="Proteomes" id="UP000694405"/>
    </source>
</evidence>
<sequence>MGWDRIRSAPNGQLQSPHRRPDHLCPGWACVLLTPRSALPPPLTHVTEALPVRPPRRREERIMAQAQGLGKRYIKAFFKGFFVAVPITVTFLDRVACVARVEGASMQPSLNPGGRQASDVVLLNHWSIRNYDVQRGDIVSLVLFLYVVLFIRKRNLTYSVLYTVFSSIFLSLRHLQGTQFLSYYPLSFFHSTARKSSVCDTCTCKNYWWCHNNLMKCCKIVNAFPVSNGAHATNSRMDLLLQGNCSLWEGLMLEKFVEDYLPHWDPTLEHGKSVRSPPLKRKGWQKCVMD</sequence>
<dbReference type="CDD" id="cd06530">
    <property type="entry name" value="S26_SPase_I"/>
    <property type="match status" value="1"/>
</dbReference>
<dbReference type="GO" id="GO:0042720">
    <property type="term" value="C:mitochondrial inner membrane peptidase complex"/>
    <property type="evidence" value="ECO:0007669"/>
    <property type="project" value="InterPro"/>
</dbReference>
<evidence type="ECO:0000256" key="6">
    <source>
        <dbReference type="ARBA" id="ARBA00023136"/>
    </source>
</evidence>
<evidence type="ECO:0000256" key="2">
    <source>
        <dbReference type="ARBA" id="ARBA00022670"/>
    </source>
</evidence>
<keyword evidence="5" id="KW-1133">Transmembrane helix</keyword>
<dbReference type="PANTHER" id="PTHR46041:SF2">
    <property type="entry name" value="MITOCHONDRIAL INNER MEMBRANE PROTEASE SUBUNIT 2"/>
    <property type="match status" value="1"/>
</dbReference>
<dbReference type="GO" id="GO:0006627">
    <property type="term" value="P:protein processing involved in protein targeting to mitochondrion"/>
    <property type="evidence" value="ECO:0007669"/>
    <property type="project" value="InterPro"/>
</dbReference>
<dbReference type="GO" id="GO:0004252">
    <property type="term" value="F:serine-type endopeptidase activity"/>
    <property type="evidence" value="ECO:0007669"/>
    <property type="project" value="InterPro"/>
</dbReference>
<dbReference type="InterPro" id="IPR019533">
    <property type="entry name" value="Peptidase_S26"/>
</dbReference>
<dbReference type="Ensembl" id="ENSMUNT00000026721.1">
    <property type="protein sequence ID" value="ENSMUNP00000031957.1"/>
    <property type="gene ID" value="ENSMUNG00000020698.1"/>
</dbReference>
<reference evidence="8" key="1">
    <citation type="submission" date="2020-03" db="EMBL/GenBank/DDBJ databases">
        <title>Melopsittacus undulatus (budgerigar) genome, bMelUnd1, maternal haplotype with Z.</title>
        <authorList>
            <person name="Gedman G."/>
            <person name="Mountcastle J."/>
            <person name="Haase B."/>
            <person name="Formenti G."/>
            <person name="Wright T."/>
            <person name="Apodaca J."/>
            <person name="Pelan S."/>
            <person name="Chow W."/>
            <person name="Rhie A."/>
            <person name="Howe K."/>
            <person name="Fedrigo O."/>
            <person name="Jarvis E.D."/>
        </authorList>
    </citation>
    <scope>NUCLEOTIDE SEQUENCE [LARGE SCALE GENOMIC DNA]</scope>
</reference>
<evidence type="ECO:0000256" key="4">
    <source>
        <dbReference type="ARBA" id="ARBA00022801"/>
    </source>
</evidence>
<proteinExistence type="predicted"/>
<dbReference type="InterPro" id="IPR036286">
    <property type="entry name" value="LexA/Signal_pep-like_sf"/>
</dbReference>
<keyword evidence="6" id="KW-0472">Membrane</keyword>
<dbReference type="InterPro" id="IPR037730">
    <property type="entry name" value="IMP2"/>
</dbReference>
<dbReference type="SUPFAM" id="SSF51306">
    <property type="entry name" value="LexA/Signal peptidase"/>
    <property type="match status" value="1"/>
</dbReference>
<evidence type="ECO:0000256" key="1">
    <source>
        <dbReference type="ARBA" id="ARBA00004167"/>
    </source>
</evidence>
<reference evidence="8" key="3">
    <citation type="submission" date="2025-09" db="UniProtKB">
        <authorList>
            <consortium name="Ensembl"/>
        </authorList>
    </citation>
    <scope>IDENTIFICATION</scope>
</reference>
<reference evidence="8" key="2">
    <citation type="submission" date="2025-08" db="UniProtKB">
        <authorList>
            <consortium name="Ensembl"/>
        </authorList>
    </citation>
    <scope>IDENTIFICATION</scope>
</reference>
<keyword evidence="2" id="KW-0645">Protease</keyword>
<evidence type="ECO:0000256" key="5">
    <source>
        <dbReference type="ARBA" id="ARBA00022989"/>
    </source>
</evidence>
<dbReference type="GO" id="GO:0006465">
    <property type="term" value="P:signal peptide processing"/>
    <property type="evidence" value="ECO:0007669"/>
    <property type="project" value="InterPro"/>
</dbReference>
<dbReference type="PANTHER" id="PTHR46041">
    <property type="entry name" value="MITOCHONDRIAL INNER MEMBRANE PROTEASE SUBUNIT 2"/>
    <property type="match status" value="1"/>
</dbReference>
<name>A0A8V5GW37_MELUD</name>
<organism evidence="8 9">
    <name type="scientific">Melopsittacus undulatus</name>
    <name type="common">Budgerigar</name>
    <name type="synonym">Psittacus undulatus</name>
    <dbReference type="NCBI Taxonomy" id="13146"/>
    <lineage>
        <taxon>Eukaryota</taxon>
        <taxon>Metazoa</taxon>
        <taxon>Chordata</taxon>
        <taxon>Craniata</taxon>
        <taxon>Vertebrata</taxon>
        <taxon>Euteleostomi</taxon>
        <taxon>Archelosauria</taxon>
        <taxon>Archosauria</taxon>
        <taxon>Dinosauria</taxon>
        <taxon>Saurischia</taxon>
        <taxon>Theropoda</taxon>
        <taxon>Coelurosauria</taxon>
        <taxon>Aves</taxon>
        <taxon>Neognathae</taxon>
        <taxon>Neoaves</taxon>
        <taxon>Telluraves</taxon>
        <taxon>Australaves</taxon>
        <taxon>Psittaciformes</taxon>
        <taxon>Psittaculidae</taxon>
        <taxon>Melopsittacus</taxon>
    </lineage>
</organism>